<evidence type="ECO:0000256" key="6">
    <source>
        <dbReference type="ARBA" id="ARBA00023014"/>
    </source>
</evidence>
<keyword evidence="3" id="KW-0479">Metal-binding</keyword>
<protein>
    <submittedName>
        <fullName evidence="8">3-phenylpropionate/cinnamic acid dioxygenase subunit alpha</fullName>
        <ecNumber evidence="8">1.14.12.19</ecNumber>
    </submittedName>
</protein>
<dbReference type="PANTHER" id="PTHR43756:SF5">
    <property type="entry name" value="CHOLINE MONOOXYGENASE, CHLOROPLASTIC"/>
    <property type="match status" value="1"/>
</dbReference>
<evidence type="ECO:0000256" key="2">
    <source>
        <dbReference type="ARBA" id="ARBA00022714"/>
    </source>
</evidence>
<dbReference type="Gene3D" id="2.102.10.10">
    <property type="entry name" value="Rieske [2Fe-2S] iron-sulphur domain"/>
    <property type="match status" value="1"/>
</dbReference>
<evidence type="ECO:0000256" key="1">
    <source>
        <dbReference type="ARBA" id="ARBA00001962"/>
    </source>
</evidence>
<dbReference type="CDD" id="cd08887">
    <property type="entry name" value="RHO_alpha_C_3"/>
    <property type="match status" value="1"/>
</dbReference>
<evidence type="ECO:0000313" key="8">
    <source>
        <dbReference type="EMBL" id="VVO21315.1"/>
    </source>
</evidence>
<dbReference type="Gene3D" id="3.10.450.50">
    <property type="match status" value="1"/>
</dbReference>
<dbReference type="EC" id="1.14.12.19" evidence="8"/>
<dbReference type="GO" id="GO:0051537">
    <property type="term" value="F:2 iron, 2 sulfur cluster binding"/>
    <property type="evidence" value="ECO:0007669"/>
    <property type="project" value="UniProtKB-KW"/>
</dbReference>
<reference evidence="8 9" key="1">
    <citation type="submission" date="2019-09" db="EMBL/GenBank/DDBJ databases">
        <authorList>
            <person name="Chandra G."/>
            <person name="Truman W A."/>
        </authorList>
    </citation>
    <scope>NUCLEOTIDE SEQUENCE [LARGE SCALE GENOMIC DNA]</scope>
    <source>
        <strain evidence="8">PS691</strain>
    </source>
</reference>
<dbReference type="Gene3D" id="3.90.380.10">
    <property type="entry name" value="Naphthalene 1,2-dioxygenase Alpha Subunit, Chain A, domain 1"/>
    <property type="match status" value="1"/>
</dbReference>
<dbReference type="AlphaFoldDB" id="A0A5E7E277"/>
<dbReference type="PANTHER" id="PTHR43756">
    <property type="entry name" value="CHOLINE MONOOXYGENASE, CHLOROPLASTIC"/>
    <property type="match status" value="1"/>
</dbReference>
<dbReference type="GO" id="GO:0005506">
    <property type="term" value="F:iron ion binding"/>
    <property type="evidence" value="ECO:0007669"/>
    <property type="project" value="InterPro"/>
</dbReference>
<evidence type="ECO:0000256" key="4">
    <source>
        <dbReference type="ARBA" id="ARBA00023002"/>
    </source>
</evidence>
<dbReference type="EMBL" id="CABVHQ010000049">
    <property type="protein sequence ID" value="VVO21315.1"/>
    <property type="molecule type" value="Genomic_DNA"/>
</dbReference>
<dbReference type="GO" id="GO:0008695">
    <property type="term" value="F:3-phenylpropionate dioxygenase activity"/>
    <property type="evidence" value="ECO:0007669"/>
    <property type="project" value="UniProtKB-EC"/>
</dbReference>
<dbReference type="Pfam" id="PF00848">
    <property type="entry name" value="Ring_hydroxyl_A"/>
    <property type="match status" value="1"/>
</dbReference>
<dbReference type="InterPro" id="IPR037401">
    <property type="entry name" value="SnoaL-like"/>
</dbReference>
<evidence type="ECO:0000256" key="3">
    <source>
        <dbReference type="ARBA" id="ARBA00022723"/>
    </source>
</evidence>
<name>A0A5E7E277_PSEFL</name>
<keyword evidence="5" id="KW-0408">Iron</keyword>
<dbReference type="OrthoDB" id="9769355at2"/>
<dbReference type="PROSITE" id="PS51296">
    <property type="entry name" value="RIESKE"/>
    <property type="match status" value="1"/>
</dbReference>
<dbReference type="SUPFAM" id="SSF50022">
    <property type="entry name" value="ISP domain"/>
    <property type="match status" value="1"/>
</dbReference>
<keyword evidence="2" id="KW-0001">2Fe-2S</keyword>
<dbReference type="SUPFAM" id="SSF55961">
    <property type="entry name" value="Bet v1-like"/>
    <property type="match status" value="1"/>
</dbReference>
<dbReference type="CDD" id="cd03469">
    <property type="entry name" value="Rieske_RO_Alpha_N"/>
    <property type="match status" value="1"/>
</dbReference>
<evidence type="ECO:0000256" key="5">
    <source>
        <dbReference type="ARBA" id="ARBA00023004"/>
    </source>
</evidence>
<proteinExistence type="predicted"/>
<dbReference type="SUPFAM" id="SSF54427">
    <property type="entry name" value="NTF2-like"/>
    <property type="match status" value="1"/>
</dbReference>
<feature type="domain" description="Rieske" evidence="7">
    <location>
        <begin position="58"/>
        <end position="163"/>
    </location>
</feature>
<gene>
    <name evidence="8" type="primary">hcaE_4</name>
    <name evidence="8" type="ORF">PS691_04211</name>
</gene>
<comment type="cofactor">
    <cofactor evidence="1">
        <name>Fe cation</name>
        <dbReference type="ChEBI" id="CHEBI:24875"/>
    </cofactor>
</comment>
<keyword evidence="8" id="KW-0223">Dioxygenase</keyword>
<dbReference type="CDD" id="cd00531">
    <property type="entry name" value="NTF2_like"/>
    <property type="match status" value="1"/>
</dbReference>
<dbReference type="InterPro" id="IPR032710">
    <property type="entry name" value="NTF2-like_dom_sf"/>
</dbReference>
<dbReference type="Proteomes" id="UP000337909">
    <property type="component" value="Unassembled WGS sequence"/>
</dbReference>
<dbReference type="InterPro" id="IPR015879">
    <property type="entry name" value="Ring_hydroxy_dOase_asu_C_dom"/>
</dbReference>
<organism evidence="8 9">
    <name type="scientific">Pseudomonas fluorescens</name>
    <dbReference type="NCBI Taxonomy" id="294"/>
    <lineage>
        <taxon>Bacteria</taxon>
        <taxon>Pseudomonadati</taxon>
        <taxon>Pseudomonadota</taxon>
        <taxon>Gammaproteobacteria</taxon>
        <taxon>Pseudomonadales</taxon>
        <taxon>Pseudomonadaceae</taxon>
        <taxon>Pseudomonas</taxon>
    </lineage>
</organism>
<sequence>MDQQKEIHNRIAARLLNHVQARSTDEAEDIHRVSAASYTDPQQWEREMELIFKRLPILAAVSGEIALPGQYKALDLLGVPLLLTRLKDGSVRAMLNVCAHRAMKIAEGSGKCDKFACPYHAWVYGNDGSLLRIAAQDTYGDVDKSSMGLIQLPVYERAGLIFVVLTPGLEVDFAGFLGGMIEDLEQLGFADWHYCGNREIFGANWKVAYDGYLEGYHFAAAHAQTIHQRTFSNMAAYHFYGPHQLIGFPQKDMQAKLGDLNPEQLHLHENNGYDYVRTLFPNVSIFVAPEITQIAQLIPGPTVGENRTVLHFIKRQAPQSDEQRESNETMMDWLKEVVDTEDYSLGLKIQKGLASGAFKHVTFGRNEVGNQEFHRWIDHYLNQAPVPEVIASDEAEIEALLQQYACAIDHRNLALLEQVFEPDSRALYPGIGEFQGAQAIATMIETVLARCATTQHMLSNVRVKISGQQATARSYLQAIHVGIGEHAGELQTLWGEYRDQLEKRPAGWRIIRRELLTLHNQGDIGLLS</sequence>
<evidence type="ECO:0000259" key="7">
    <source>
        <dbReference type="PROSITE" id="PS51296"/>
    </source>
</evidence>
<keyword evidence="6" id="KW-0411">Iron-sulfur</keyword>
<dbReference type="InterPro" id="IPR036922">
    <property type="entry name" value="Rieske_2Fe-2S_sf"/>
</dbReference>
<evidence type="ECO:0000313" key="9">
    <source>
        <dbReference type="Proteomes" id="UP000337909"/>
    </source>
</evidence>
<keyword evidence="4 8" id="KW-0560">Oxidoreductase</keyword>
<accession>A0A5E7E277</accession>
<dbReference type="InterPro" id="IPR017941">
    <property type="entry name" value="Rieske_2Fe-2S"/>
</dbReference>
<dbReference type="Pfam" id="PF00355">
    <property type="entry name" value="Rieske"/>
    <property type="match status" value="1"/>
</dbReference>
<dbReference type="Pfam" id="PF13577">
    <property type="entry name" value="SnoaL_4"/>
    <property type="match status" value="1"/>
</dbReference>
<dbReference type="RefSeq" id="WP_150644063.1">
    <property type="nucleotide sequence ID" value="NZ_CABVHQ010000049.1"/>
</dbReference>
<dbReference type="InterPro" id="IPR001663">
    <property type="entry name" value="Rng_hydr_dOase-A"/>
</dbReference>